<proteinExistence type="predicted"/>
<organism evidence="2 3">
    <name type="scientific">Tritrichomonas musculus</name>
    <dbReference type="NCBI Taxonomy" id="1915356"/>
    <lineage>
        <taxon>Eukaryota</taxon>
        <taxon>Metamonada</taxon>
        <taxon>Parabasalia</taxon>
        <taxon>Tritrichomonadida</taxon>
        <taxon>Tritrichomonadidae</taxon>
        <taxon>Tritrichomonas</taxon>
    </lineage>
</organism>
<dbReference type="InterPro" id="IPR011009">
    <property type="entry name" value="Kinase-like_dom_sf"/>
</dbReference>
<evidence type="ECO:0000313" key="3">
    <source>
        <dbReference type="Proteomes" id="UP001470230"/>
    </source>
</evidence>
<dbReference type="PROSITE" id="PS50011">
    <property type="entry name" value="PROTEIN_KINASE_DOM"/>
    <property type="match status" value="1"/>
</dbReference>
<protein>
    <recommendedName>
        <fullName evidence="1">Protein kinase domain-containing protein</fullName>
    </recommendedName>
</protein>
<dbReference type="Gene3D" id="1.10.510.10">
    <property type="entry name" value="Transferase(Phosphotransferase) domain 1"/>
    <property type="match status" value="1"/>
</dbReference>
<dbReference type="Pfam" id="PF07714">
    <property type="entry name" value="PK_Tyr_Ser-Thr"/>
    <property type="match status" value="1"/>
</dbReference>
<keyword evidence="3" id="KW-1185">Reference proteome</keyword>
<name>A0ABR2KIE2_9EUKA</name>
<reference evidence="2 3" key="1">
    <citation type="submission" date="2024-04" db="EMBL/GenBank/DDBJ databases">
        <title>Tritrichomonas musculus Genome.</title>
        <authorList>
            <person name="Alves-Ferreira E."/>
            <person name="Grigg M."/>
            <person name="Lorenzi H."/>
            <person name="Galac M."/>
        </authorList>
    </citation>
    <scope>NUCLEOTIDE SEQUENCE [LARGE SCALE GENOMIC DNA]</scope>
    <source>
        <strain evidence="2 3">EAF2021</strain>
    </source>
</reference>
<evidence type="ECO:0000313" key="2">
    <source>
        <dbReference type="EMBL" id="KAK8890728.1"/>
    </source>
</evidence>
<gene>
    <name evidence="2" type="ORF">M9Y10_035513</name>
</gene>
<dbReference type="SUPFAM" id="SSF56112">
    <property type="entry name" value="Protein kinase-like (PK-like)"/>
    <property type="match status" value="1"/>
</dbReference>
<accession>A0ABR2KIE2</accession>
<sequence>MISDYWNESLIQTKATISMPIETEVYKCPDVSQNSDLYSFGLILYEILVGKPVYPKNVDQETLNPIFLMGEKPAIPSTIHPKVASIISKF</sequence>
<dbReference type="InterPro" id="IPR000719">
    <property type="entry name" value="Prot_kinase_dom"/>
</dbReference>
<dbReference type="EMBL" id="JAPFFF010000005">
    <property type="protein sequence ID" value="KAK8890728.1"/>
    <property type="molecule type" value="Genomic_DNA"/>
</dbReference>
<evidence type="ECO:0000259" key="1">
    <source>
        <dbReference type="PROSITE" id="PS50011"/>
    </source>
</evidence>
<dbReference type="Proteomes" id="UP001470230">
    <property type="component" value="Unassembled WGS sequence"/>
</dbReference>
<feature type="domain" description="Protein kinase" evidence="1">
    <location>
        <begin position="1"/>
        <end position="90"/>
    </location>
</feature>
<dbReference type="InterPro" id="IPR001245">
    <property type="entry name" value="Ser-Thr/Tyr_kinase_cat_dom"/>
</dbReference>
<comment type="caution">
    <text evidence="2">The sequence shown here is derived from an EMBL/GenBank/DDBJ whole genome shotgun (WGS) entry which is preliminary data.</text>
</comment>